<sequence length="428" mass="45951">MKTTTTIIAALALAATGHSAAQWRASFDSSSAGGHEEFSLEQIRNEKFKGVDPVDAILQAYARYATFIPARIQAVIDRTPEVKLKFPVLDSADPSVVRAEASPPADFDSEYALPVSLGTPPQVLPLNLDTGSSDLWVFSTDTPPQSLNGQKLYYPRNSSTSEPLQGATWKIKYGDNSTASGIVYLDRAAIGPVGYDKQAIEVAQAVSSAIAQDNFISGILGMASSAANTVTPNKQLTFLDNILSKLKRPLFTANLQKARPGNYNFGYINESEYTGNVAYTPIDPNTPYWMVNLSGYQLGGSNGSAFSNMTIRGIVDTGTSLLLLPQDVVDAYYAKVPGSRLDARLANVVFPCNATLPNFVFGVGDGYRGIVPGSYINYGRVSNRECFGGLQSSTGIPFSVFGDVLLKAQFVVFDRGTLRVGFANKPTV</sequence>
<feature type="signal peptide" evidence="7">
    <location>
        <begin position="1"/>
        <end position="20"/>
    </location>
</feature>
<dbReference type="InterPro" id="IPR021109">
    <property type="entry name" value="Peptidase_aspartic_dom_sf"/>
</dbReference>
<feature type="active site" evidence="5">
    <location>
        <position position="316"/>
    </location>
</feature>
<keyword evidence="3 6" id="KW-0064">Aspartyl protease</keyword>
<comment type="similarity">
    <text evidence="1 6">Belongs to the peptidase A1 family.</text>
</comment>
<reference evidence="9 10" key="1">
    <citation type="journal article" date="2016" name="Genome Biol. Evol.">
        <title>Divergent and convergent evolution of fungal pathogenicity.</title>
        <authorList>
            <person name="Shang Y."/>
            <person name="Xiao G."/>
            <person name="Zheng P."/>
            <person name="Cen K."/>
            <person name="Zhan S."/>
            <person name="Wang C."/>
        </authorList>
    </citation>
    <scope>NUCLEOTIDE SEQUENCE [LARGE SCALE GENOMIC DNA]</scope>
    <source>
        <strain evidence="9 10">ARSEF 2679</strain>
    </source>
</reference>
<evidence type="ECO:0000256" key="5">
    <source>
        <dbReference type="PIRSR" id="PIRSR601461-1"/>
    </source>
</evidence>
<gene>
    <name evidence="9" type="ORF">ISF_01367</name>
</gene>
<proteinExistence type="inferred from homology"/>
<dbReference type="STRING" id="1081104.A0A162LLC1"/>
<dbReference type="Pfam" id="PF00026">
    <property type="entry name" value="Asp"/>
    <property type="match status" value="1"/>
</dbReference>
<evidence type="ECO:0000313" key="9">
    <source>
        <dbReference type="EMBL" id="OAA72294.1"/>
    </source>
</evidence>
<accession>A0A162LLC1</accession>
<dbReference type="InterPro" id="IPR033121">
    <property type="entry name" value="PEPTIDASE_A1"/>
</dbReference>
<dbReference type="PANTHER" id="PTHR47966">
    <property type="entry name" value="BETA-SITE APP-CLEAVING ENZYME, ISOFORM A-RELATED"/>
    <property type="match status" value="1"/>
</dbReference>
<evidence type="ECO:0000259" key="8">
    <source>
        <dbReference type="PROSITE" id="PS51767"/>
    </source>
</evidence>
<dbReference type="AlphaFoldDB" id="A0A162LLC1"/>
<dbReference type="GO" id="GO:0004190">
    <property type="term" value="F:aspartic-type endopeptidase activity"/>
    <property type="evidence" value="ECO:0007669"/>
    <property type="project" value="UniProtKB-KW"/>
</dbReference>
<evidence type="ECO:0000256" key="4">
    <source>
        <dbReference type="ARBA" id="ARBA00022801"/>
    </source>
</evidence>
<evidence type="ECO:0000256" key="1">
    <source>
        <dbReference type="ARBA" id="ARBA00007447"/>
    </source>
</evidence>
<dbReference type="PROSITE" id="PS51767">
    <property type="entry name" value="PEPTIDASE_A1"/>
    <property type="match status" value="1"/>
</dbReference>
<dbReference type="GO" id="GO:0006508">
    <property type="term" value="P:proteolysis"/>
    <property type="evidence" value="ECO:0007669"/>
    <property type="project" value="UniProtKB-KW"/>
</dbReference>
<evidence type="ECO:0000256" key="7">
    <source>
        <dbReference type="SAM" id="SignalP"/>
    </source>
</evidence>
<dbReference type="PROSITE" id="PS00141">
    <property type="entry name" value="ASP_PROTEASE"/>
    <property type="match status" value="1"/>
</dbReference>
<feature type="domain" description="Peptidase A1" evidence="8">
    <location>
        <begin position="111"/>
        <end position="423"/>
    </location>
</feature>
<dbReference type="Proteomes" id="UP000076744">
    <property type="component" value="Unassembled WGS sequence"/>
</dbReference>
<dbReference type="EMBL" id="AZHB01000002">
    <property type="protein sequence ID" value="OAA72294.1"/>
    <property type="molecule type" value="Genomic_DNA"/>
</dbReference>
<dbReference type="InterPro" id="IPR034163">
    <property type="entry name" value="Aspergillopepsin-like_cat_dom"/>
</dbReference>
<dbReference type="RefSeq" id="XP_018707740.1">
    <property type="nucleotide sequence ID" value="XM_018844974.1"/>
</dbReference>
<dbReference type="OrthoDB" id="2747330at2759"/>
<dbReference type="Gene3D" id="2.40.70.10">
    <property type="entry name" value="Acid Proteases"/>
    <property type="match status" value="2"/>
</dbReference>
<organism evidence="9 10">
    <name type="scientific">Cordyceps fumosorosea (strain ARSEF 2679)</name>
    <name type="common">Isaria fumosorosea</name>
    <dbReference type="NCBI Taxonomy" id="1081104"/>
    <lineage>
        <taxon>Eukaryota</taxon>
        <taxon>Fungi</taxon>
        <taxon>Dikarya</taxon>
        <taxon>Ascomycota</taxon>
        <taxon>Pezizomycotina</taxon>
        <taxon>Sordariomycetes</taxon>
        <taxon>Hypocreomycetidae</taxon>
        <taxon>Hypocreales</taxon>
        <taxon>Cordycipitaceae</taxon>
        <taxon>Cordyceps</taxon>
    </lineage>
</organism>
<evidence type="ECO:0000256" key="6">
    <source>
        <dbReference type="RuleBase" id="RU000454"/>
    </source>
</evidence>
<keyword evidence="4 6" id="KW-0378">Hydrolase</keyword>
<dbReference type="PRINTS" id="PR00792">
    <property type="entry name" value="PEPSIN"/>
</dbReference>
<evidence type="ECO:0000256" key="3">
    <source>
        <dbReference type="ARBA" id="ARBA00022750"/>
    </source>
</evidence>
<dbReference type="PANTHER" id="PTHR47966:SF2">
    <property type="entry name" value="ASPERGILLOPEPSIN-1-RELATED"/>
    <property type="match status" value="1"/>
</dbReference>
<evidence type="ECO:0000256" key="2">
    <source>
        <dbReference type="ARBA" id="ARBA00022670"/>
    </source>
</evidence>
<keyword evidence="2 6" id="KW-0645">Protease</keyword>
<evidence type="ECO:0000313" key="10">
    <source>
        <dbReference type="Proteomes" id="UP000076744"/>
    </source>
</evidence>
<dbReference type="FunFam" id="2.40.70.10:FF:000026">
    <property type="entry name" value="Endothiapepsin"/>
    <property type="match status" value="1"/>
</dbReference>
<keyword evidence="10" id="KW-1185">Reference proteome</keyword>
<dbReference type="SUPFAM" id="SSF50630">
    <property type="entry name" value="Acid proteases"/>
    <property type="match status" value="1"/>
</dbReference>
<feature type="active site" evidence="5">
    <location>
        <position position="129"/>
    </location>
</feature>
<keyword evidence="7" id="KW-0732">Signal</keyword>
<dbReference type="GeneID" id="30017659"/>
<dbReference type="InterPro" id="IPR001461">
    <property type="entry name" value="Aspartic_peptidase_A1"/>
</dbReference>
<feature type="chain" id="PRO_5007837198" evidence="7">
    <location>
        <begin position="21"/>
        <end position="428"/>
    </location>
</feature>
<dbReference type="InterPro" id="IPR001969">
    <property type="entry name" value="Aspartic_peptidase_AS"/>
</dbReference>
<comment type="caution">
    <text evidence="9">The sequence shown here is derived from an EMBL/GenBank/DDBJ whole genome shotgun (WGS) entry which is preliminary data.</text>
</comment>
<dbReference type="CDD" id="cd06097">
    <property type="entry name" value="Aspergillopepsin_like"/>
    <property type="match status" value="1"/>
</dbReference>
<protein>
    <submittedName>
        <fullName evidence="9">Endothiapepsin</fullName>
    </submittedName>
</protein>
<name>A0A162LLC1_CORFA</name>